<dbReference type="KEGG" id="nag:AArcMg_3466"/>
<dbReference type="AlphaFoldDB" id="A0A346PV95"/>
<dbReference type="GeneID" id="37643951"/>
<dbReference type="RefSeq" id="WP_117369839.1">
    <property type="nucleotide sequence ID" value="NZ_CP027033.1"/>
</dbReference>
<evidence type="ECO:0000313" key="2">
    <source>
        <dbReference type="EMBL" id="AXR83440.1"/>
    </source>
</evidence>
<feature type="compositionally biased region" description="Acidic residues" evidence="1">
    <location>
        <begin position="310"/>
        <end position="325"/>
    </location>
</feature>
<feature type="compositionally biased region" description="Basic and acidic residues" evidence="1">
    <location>
        <begin position="242"/>
        <end position="256"/>
    </location>
</feature>
<reference evidence="3" key="1">
    <citation type="submission" date="2018-02" db="EMBL/GenBank/DDBJ databases">
        <title>Phenotypic and genomic properties of facultatively anaerobic sulfur-reducing natronoarchaea from hypersaline soda lakes.</title>
        <authorList>
            <person name="Sorokin D.Y."/>
            <person name="Kublanov I.V."/>
            <person name="Roman P."/>
            <person name="Sinninghe Damste J.S."/>
            <person name="Golyshin P.N."/>
            <person name="Rojo D."/>
            <person name="Ciordia S."/>
            <person name="Mena M.D.C."/>
            <person name="Ferrer M."/>
            <person name="Messina E."/>
            <person name="Smedile F."/>
            <person name="La Spada G."/>
            <person name="La Cono V."/>
            <person name="Yakimov M.M."/>
        </authorList>
    </citation>
    <scope>NUCLEOTIDE SEQUENCE [LARGE SCALE GENOMIC DNA]</scope>
    <source>
        <strain evidence="3">AArc-Mg</strain>
    </source>
</reference>
<dbReference type="OrthoDB" id="157461at2157"/>
<feature type="compositionally biased region" description="Polar residues" evidence="1">
    <location>
        <begin position="331"/>
        <end position="345"/>
    </location>
</feature>
<feature type="region of interest" description="Disordered" evidence="1">
    <location>
        <begin position="204"/>
        <end position="350"/>
    </location>
</feature>
<dbReference type="Proteomes" id="UP000258613">
    <property type="component" value="Chromosome"/>
</dbReference>
<accession>A0A346PV95</accession>
<organism evidence="2 3">
    <name type="scientific">Natrarchaeobaculum sulfurireducens</name>
    <dbReference type="NCBI Taxonomy" id="2044521"/>
    <lineage>
        <taxon>Archaea</taxon>
        <taxon>Methanobacteriati</taxon>
        <taxon>Methanobacteriota</taxon>
        <taxon>Stenosarchaea group</taxon>
        <taxon>Halobacteria</taxon>
        <taxon>Halobacteriales</taxon>
        <taxon>Natrialbaceae</taxon>
        <taxon>Natrarchaeobaculum</taxon>
    </lineage>
</organism>
<evidence type="ECO:0000313" key="3">
    <source>
        <dbReference type="Proteomes" id="UP000258613"/>
    </source>
</evidence>
<name>A0A346PV95_9EURY</name>
<gene>
    <name evidence="2" type="ORF">AArcMg_3466</name>
</gene>
<protein>
    <submittedName>
        <fullName evidence="2">Uncharacterized protein</fullName>
    </submittedName>
</protein>
<keyword evidence="3" id="KW-1185">Reference proteome</keyword>
<sequence length="435" mass="46237">MARPPRDADDLLVPADVLGSFGVTPADLRRTAGTDDALETVLADVLDDGQHPTAVLRRTIARSDRGLSCSARYPEVALEVELEAVFESIGWSVDLSHGSSPRRVGDRLVLEAADPQGRRREATITYPETPLGTDNLPAVLDGINTSLLTGTDAQFVLLSSGVDRWQAALVDGAELERLCERYGPRVHVDGTPLLPEHTLEAYGSESATTDADDGPWPSWAGARERPGNPSTTSDSLIEEAETEPKRAREDVERFIEEAETDDGNEAGSSDGSPGAETDGFELLGSPSVSRVADDESGTEATDEPPATRLEDDDATRESTSDEDSSDGFGTLSGSASATRVSNESFGSDVEWEREDDRYLALGAALGAGGRVTVEGLLEDDDFLPELPAVEPDETRIAFDDPFDPAALSEAKAAAEQSGFVWVDSGALETTRVSNG</sequence>
<evidence type="ECO:0000256" key="1">
    <source>
        <dbReference type="SAM" id="MobiDB-lite"/>
    </source>
</evidence>
<dbReference type="EMBL" id="CP027033">
    <property type="protein sequence ID" value="AXR83440.1"/>
    <property type="molecule type" value="Genomic_DNA"/>
</dbReference>
<proteinExistence type="predicted"/>